<dbReference type="EMBL" id="CP064781">
    <property type="protein sequence ID" value="QRJ65401.1"/>
    <property type="molecule type" value="Genomic_DNA"/>
</dbReference>
<dbReference type="InterPro" id="IPR021969">
    <property type="entry name" value="DUF3579"/>
</dbReference>
<dbReference type="RefSeq" id="WP_203388932.1">
    <property type="nucleotide sequence ID" value="NZ_CP064781.1"/>
</dbReference>
<protein>
    <submittedName>
        <fullName evidence="1">DUF3579 domain-containing protein</fullName>
    </submittedName>
</protein>
<dbReference type="Gene3D" id="3.30.70.2340">
    <property type="entry name" value="Uncharacterised protein PF12112 family, DUF3579"/>
    <property type="match status" value="1"/>
</dbReference>
<organism evidence="1 2">
    <name type="scientific">Azospira restricta</name>
    <dbReference type="NCBI Taxonomy" id="404405"/>
    <lineage>
        <taxon>Bacteria</taxon>
        <taxon>Pseudomonadati</taxon>
        <taxon>Pseudomonadota</taxon>
        <taxon>Betaproteobacteria</taxon>
        <taxon>Rhodocyclales</taxon>
        <taxon>Rhodocyclaceae</taxon>
        <taxon>Azospira</taxon>
    </lineage>
</organism>
<dbReference type="Proteomes" id="UP000663444">
    <property type="component" value="Chromosome"/>
</dbReference>
<evidence type="ECO:0000313" key="1">
    <source>
        <dbReference type="EMBL" id="QRJ65401.1"/>
    </source>
</evidence>
<evidence type="ECO:0000313" key="2">
    <source>
        <dbReference type="Proteomes" id="UP000663444"/>
    </source>
</evidence>
<sequence length="97" mass="10782">MTDPLSTTFIIVGLTQDGKKFRPSDWAERLCGVMSAFGAEKKMKYSPYVGPGDYNGDKAVFVDGRLQEVEPMAYRFLLNFANDNNLQIISGVCPIEP</sequence>
<dbReference type="AlphaFoldDB" id="A0A974SRV7"/>
<dbReference type="Pfam" id="PF12112">
    <property type="entry name" value="DUF3579"/>
    <property type="match status" value="1"/>
</dbReference>
<name>A0A974SRV7_9RHOO</name>
<accession>A0A974SRV7</accession>
<dbReference type="KEGG" id="ares:IWH25_08795"/>
<gene>
    <name evidence="1" type="ORF">IWH25_08795</name>
</gene>
<proteinExistence type="predicted"/>
<keyword evidence="2" id="KW-1185">Reference proteome</keyword>
<reference evidence="1" key="1">
    <citation type="submission" date="2020-11" db="EMBL/GenBank/DDBJ databases">
        <title>Azospira restricta DSM 18626 genome sequence.</title>
        <authorList>
            <person name="Moe W.M."/>
        </authorList>
    </citation>
    <scope>NUCLEOTIDE SEQUENCE</scope>
    <source>
        <strain evidence="1">DSM 18626</strain>
    </source>
</reference>